<dbReference type="Gene3D" id="1.10.10.60">
    <property type="entry name" value="Homeodomain-like"/>
    <property type="match status" value="1"/>
</dbReference>
<proteinExistence type="predicted"/>
<sequence length="194" mass="20941">MGARLAHGRRLVRAAGADLVAPAFDQRRAAVDLSFAHERSVIDSVAALIELGGTRELAPGGATQFHDPLVAALPGGLHRAARNPADLATDLSIDELAAQGGPSGFHLARGCRRETGETPHRFVARLRLGEAARLLRAIDWTVLHNTQSDRSALSYESLTLRSVRCIARLANYELSWTQTGKSWHDHADAAFPAR</sequence>
<feature type="domain" description="HTH araC/xylS-type" evidence="1">
    <location>
        <begin position="86"/>
        <end position="142"/>
    </location>
</feature>
<dbReference type="Proteomes" id="UP000187012">
    <property type="component" value="Unassembled WGS sequence"/>
</dbReference>
<dbReference type="STRING" id="1247936.BN2475_550018"/>
<evidence type="ECO:0000313" key="3">
    <source>
        <dbReference type="Proteomes" id="UP000187012"/>
    </source>
</evidence>
<dbReference type="RefSeq" id="WP_245841534.1">
    <property type="nucleotide sequence ID" value="NZ_CYGX02000055.1"/>
</dbReference>
<evidence type="ECO:0000259" key="1">
    <source>
        <dbReference type="PROSITE" id="PS01124"/>
    </source>
</evidence>
<keyword evidence="3" id="KW-1185">Reference proteome</keyword>
<name>A0A1N7SDB5_9BURK</name>
<dbReference type="AlphaFoldDB" id="A0A1N7SDB5"/>
<dbReference type="PROSITE" id="PS01124">
    <property type="entry name" value="HTH_ARAC_FAMILY_2"/>
    <property type="match status" value="1"/>
</dbReference>
<reference evidence="2 3" key="1">
    <citation type="submission" date="2016-12" db="EMBL/GenBank/DDBJ databases">
        <authorList>
            <person name="Song W.-J."/>
            <person name="Kurnit D.M."/>
        </authorList>
    </citation>
    <scope>NUCLEOTIDE SEQUENCE [LARGE SCALE GENOMIC DNA]</scope>
    <source>
        <strain evidence="2 3">STM7296</strain>
    </source>
</reference>
<accession>A0A1N7SDB5</accession>
<evidence type="ECO:0000313" key="2">
    <source>
        <dbReference type="EMBL" id="SIT45376.1"/>
    </source>
</evidence>
<dbReference type="InterPro" id="IPR018060">
    <property type="entry name" value="HTH_AraC"/>
</dbReference>
<dbReference type="SMART" id="SM00342">
    <property type="entry name" value="HTH_ARAC"/>
    <property type="match status" value="1"/>
</dbReference>
<gene>
    <name evidence="2" type="ORF">BN2475_550018</name>
</gene>
<dbReference type="EMBL" id="CYGX02000055">
    <property type="protein sequence ID" value="SIT45376.1"/>
    <property type="molecule type" value="Genomic_DNA"/>
</dbReference>
<dbReference type="GO" id="GO:0003700">
    <property type="term" value="F:DNA-binding transcription factor activity"/>
    <property type="evidence" value="ECO:0007669"/>
    <property type="project" value="InterPro"/>
</dbReference>
<protein>
    <submittedName>
        <fullName evidence="2">AraC family transcriptional regulator</fullName>
    </submittedName>
</protein>
<organism evidence="2 3">
    <name type="scientific">Paraburkholderia ribeironis</name>
    <dbReference type="NCBI Taxonomy" id="1247936"/>
    <lineage>
        <taxon>Bacteria</taxon>
        <taxon>Pseudomonadati</taxon>
        <taxon>Pseudomonadota</taxon>
        <taxon>Betaproteobacteria</taxon>
        <taxon>Burkholderiales</taxon>
        <taxon>Burkholderiaceae</taxon>
        <taxon>Paraburkholderia</taxon>
    </lineage>
</organism>
<dbReference type="GO" id="GO:0043565">
    <property type="term" value="F:sequence-specific DNA binding"/>
    <property type="evidence" value="ECO:0007669"/>
    <property type="project" value="InterPro"/>
</dbReference>